<evidence type="ECO:0000313" key="2">
    <source>
        <dbReference type="EMBL" id="KAJ55750.1"/>
    </source>
</evidence>
<dbReference type="EMBL" id="JFKE01000004">
    <property type="protein sequence ID" value="KAJ55750.1"/>
    <property type="molecule type" value="Genomic_DNA"/>
</dbReference>
<accession>A0A037ZH10</accession>
<organism evidence="2 3">
    <name type="scientific">Actibacterium mucosum KCTC 23349</name>
    <dbReference type="NCBI Taxonomy" id="1454373"/>
    <lineage>
        <taxon>Bacteria</taxon>
        <taxon>Pseudomonadati</taxon>
        <taxon>Pseudomonadota</taxon>
        <taxon>Alphaproteobacteria</taxon>
        <taxon>Rhodobacterales</taxon>
        <taxon>Roseobacteraceae</taxon>
        <taxon>Actibacterium</taxon>
    </lineage>
</organism>
<feature type="transmembrane region" description="Helical" evidence="1">
    <location>
        <begin position="54"/>
        <end position="73"/>
    </location>
</feature>
<comment type="caution">
    <text evidence="2">The sequence shown here is derived from an EMBL/GenBank/DDBJ whole genome shotgun (WGS) entry which is preliminary data.</text>
</comment>
<dbReference type="RefSeq" id="WP_035259650.1">
    <property type="nucleotide sequence ID" value="NZ_JFKE01000004.1"/>
</dbReference>
<evidence type="ECO:0000256" key="1">
    <source>
        <dbReference type="SAM" id="Phobius"/>
    </source>
</evidence>
<keyword evidence="3" id="KW-1185">Reference proteome</keyword>
<keyword evidence="1" id="KW-0812">Transmembrane</keyword>
<reference evidence="2 3" key="1">
    <citation type="submission" date="2014-03" db="EMBL/GenBank/DDBJ databases">
        <title>Draft Genome Sequence of Actibacterium mucosum KCTC 23349, a Marine Alphaproteobacterium with Complex Ionic Requirements Isolated from Mediterranean Seawater at Malvarrosa Beach, Valencia, Spain.</title>
        <authorList>
            <person name="Arahal D.R."/>
            <person name="Shao Z."/>
            <person name="Lai Q."/>
            <person name="Pujalte M.J."/>
        </authorList>
    </citation>
    <scope>NUCLEOTIDE SEQUENCE [LARGE SCALE GENOMIC DNA]</scope>
    <source>
        <strain evidence="2 3">KCTC 23349</strain>
    </source>
</reference>
<dbReference type="InterPro" id="IPR018919">
    <property type="entry name" value="DUF2484"/>
</dbReference>
<dbReference type="STRING" id="1454373.ACMU_13770"/>
<keyword evidence="1" id="KW-0472">Membrane</keyword>
<proteinExistence type="predicted"/>
<dbReference type="Pfam" id="PF10658">
    <property type="entry name" value="DUF2484"/>
    <property type="match status" value="1"/>
</dbReference>
<dbReference type="Proteomes" id="UP000026249">
    <property type="component" value="Unassembled WGS sequence"/>
</dbReference>
<name>A0A037ZH10_9RHOB</name>
<evidence type="ECO:0000313" key="3">
    <source>
        <dbReference type="Proteomes" id="UP000026249"/>
    </source>
</evidence>
<gene>
    <name evidence="2" type="ORF">ACMU_13770</name>
</gene>
<feature type="transmembrane region" description="Helical" evidence="1">
    <location>
        <begin position="29"/>
        <end position="47"/>
    </location>
</feature>
<keyword evidence="1" id="KW-1133">Transmembrane helix</keyword>
<dbReference type="OrthoDB" id="7862849at2"/>
<dbReference type="AlphaFoldDB" id="A0A037ZH10"/>
<evidence type="ECO:0008006" key="4">
    <source>
        <dbReference type="Google" id="ProtNLM"/>
    </source>
</evidence>
<protein>
    <recommendedName>
        <fullName evidence="4">UDP-N-acetylmuramate--alanine ligase</fullName>
    </recommendedName>
</protein>
<sequence>MSLSLILLCVWVVVAGVLSMFPSRRHHWPLAYALMAAGAPLLVFIWVENGTGWALITLVVAGLILRWPVIYLARWLRRTLTGS</sequence>